<feature type="transmembrane region" description="Helical" evidence="7">
    <location>
        <begin position="301"/>
        <end position="326"/>
    </location>
</feature>
<keyword evidence="9" id="KW-1185">Reference proteome</keyword>
<dbReference type="PANTHER" id="PTHR43141">
    <property type="entry name" value="CYTOCHROME BD2 SUBUNIT II"/>
    <property type="match status" value="1"/>
</dbReference>
<feature type="transmembrane region" description="Helical" evidence="7">
    <location>
        <begin position="189"/>
        <end position="208"/>
    </location>
</feature>
<evidence type="ECO:0000256" key="1">
    <source>
        <dbReference type="ARBA" id="ARBA00004651"/>
    </source>
</evidence>
<proteinExistence type="inferred from homology"/>
<feature type="transmembrane region" description="Helical" evidence="7">
    <location>
        <begin position="87"/>
        <end position="108"/>
    </location>
</feature>
<organism evidence="8 9">
    <name type="scientific">Thetidibacter halocola</name>
    <dbReference type="NCBI Taxonomy" id="2827239"/>
    <lineage>
        <taxon>Bacteria</taxon>
        <taxon>Pseudomonadati</taxon>
        <taxon>Pseudomonadota</taxon>
        <taxon>Alphaproteobacteria</taxon>
        <taxon>Rhodobacterales</taxon>
        <taxon>Roseobacteraceae</taxon>
        <taxon>Thetidibacter</taxon>
    </lineage>
</organism>
<comment type="similarity">
    <text evidence="2">Belongs to the cytochrome ubiquinol oxidase subunit 2 family.</text>
</comment>
<dbReference type="GO" id="GO:0016682">
    <property type="term" value="F:oxidoreductase activity, acting on diphenols and related substances as donors, oxygen as acceptor"/>
    <property type="evidence" value="ECO:0007669"/>
    <property type="project" value="TreeGrafter"/>
</dbReference>
<reference evidence="8" key="1">
    <citation type="submission" date="2021-04" db="EMBL/GenBank/DDBJ databases">
        <authorList>
            <person name="Yoon J."/>
        </authorList>
    </citation>
    <scope>NUCLEOTIDE SEQUENCE</scope>
    <source>
        <strain evidence="8">KMU-90</strain>
    </source>
</reference>
<name>A0A8J7WIE3_9RHOB</name>
<dbReference type="RefSeq" id="WP_212537798.1">
    <property type="nucleotide sequence ID" value="NZ_JAGTUU010000007.1"/>
</dbReference>
<keyword evidence="3" id="KW-1003">Cell membrane</keyword>
<dbReference type="PANTHER" id="PTHR43141:SF2">
    <property type="entry name" value="BLR3729 PROTEIN"/>
    <property type="match status" value="1"/>
</dbReference>
<evidence type="ECO:0000313" key="8">
    <source>
        <dbReference type="EMBL" id="MBS0125831.1"/>
    </source>
</evidence>
<evidence type="ECO:0000256" key="3">
    <source>
        <dbReference type="ARBA" id="ARBA00022475"/>
    </source>
</evidence>
<dbReference type="AlphaFoldDB" id="A0A8J7WIE3"/>
<dbReference type="GO" id="GO:0019646">
    <property type="term" value="P:aerobic electron transport chain"/>
    <property type="evidence" value="ECO:0007669"/>
    <property type="project" value="TreeGrafter"/>
</dbReference>
<comment type="caution">
    <text evidence="8">The sequence shown here is derived from an EMBL/GenBank/DDBJ whole genome shotgun (WGS) entry which is preliminary data.</text>
</comment>
<dbReference type="GO" id="GO:0070069">
    <property type="term" value="C:cytochrome complex"/>
    <property type="evidence" value="ECO:0007669"/>
    <property type="project" value="TreeGrafter"/>
</dbReference>
<keyword evidence="4 7" id="KW-0812">Transmembrane</keyword>
<feature type="transmembrane region" description="Helical" evidence="7">
    <location>
        <begin position="15"/>
        <end position="43"/>
    </location>
</feature>
<accession>A0A8J7WIE3</accession>
<evidence type="ECO:0000256" key="4">
    <source>
        <dbReference type="ARBA" id="ARBA00022692"/>
    </source>
</evidence>
<feature type="transmembrane region" description="Helical" evidence="7">
    <location>
        <begin position="150"/>
        <end position="177"/>
    </location>
</feature>
<evidence type="ECO:0000256" key="6">
    <source>
        <dbReference type="ARBA" id="ARBA00023136"/>
    </source>
</evidence>
<comment type="subcellular location">
    <subcellularLocation>
        <location evidence="1">Cell membrane</location>
        <topology evidence="1">Multi-pass membrane protein</topology>
    </subcellularLocation>
</comment>
<dbReference type="EMBL" id="JAGTUU010000007">
    <property type="protein sequence ID" value="MBS0125831.1"/>
    <property type="molecule type" value="Genomic_DNA"/>
</dbReference>
<evidence type="ECO:0000313" key="9">
    <source>
        <dbReference type="Proteomes" id="UP000681356"/>
    </source>
</evidence>
<protein>
    <submittedName>
        <fullName evidence="8">Cytochrome d ubiquinol oxidase subunit II</fullName>
    </submittedName>
</protein>
<gene>
    <name evidence="8" type="ORF">KB874_17240</name>
</gene>
<dbReference type="InterPro" id="IPR003317">
    <property type="entry name" value="Cyt-d_oxidase_su2"/>
</dbReference>
<dbReference type="Proteomes" id="UP000681356">
    <property type="component" value="Unassembled WGS sequence"/>
</dbReference>
<keyword evidence="6 7" id="KW-0472">Membrane</keyword>
<feature type="transmembrane region" description="Helical" evidence="7">
    <location>
        <begin position="228"/>
        <end position="247"/>
    </location>
</feature>
<keyword evidence="5 7" id="KW-1133">Transmembrane helix</keyword>
<evidence type="ECO:0000256" key="5">
    <source>
        <dbReference type="ARBA" id="ARBA00022989"/>
    </source>
</evidence>
<sequence>MTLFGDPATWLPLTFAALMGLSILIYVVLDGFDLGVGVLFPFAEDTEKDRMIASIGPFWDANETWLVLAIGILLVAFPTAHGTILTALYLPVAVMLIGLILRGVAFEFRVKAPVQQKGRWNMAFLVGSLMTSLSQGFMLGLYIMGLDVTLFTLGFAAITAVFLTVAYSFIGATWLILKTDGSLQQKAVVWARGGIWGLVLGMGAVSVASPLVSERIWGKWFSIPEIFLLAPLPLMSALLISLLAYALRHLPTRNDSWAWFPFVATIVLFVLGFFGMAYSFYPYVVPEQLTIYEAASAPESLFIILIGVCFVLPMILGYTALAYTIFRGKATTLSYD</sequence>
<feature type="transmembrane region" description="Helical" evidence="7">
    <location>
        <begin position="120"/>
        <end position="144"/>
    </location>
</feature>
<evidence type="ECO:0000256" key="2">
    <source>
        <dbReference type="ARBA" id="ARBA00007543"/>
    </source>
</evidence>
<dbReference type="Pfam" id="PF02322">
    <property type="entry name" value="Cyt_bd_oxida_II"/>
    <property type="match status" value="1"/>
</dbReference>
<evidence type="ECO:0000256" key="7">
    <source>
        <dbReference type="SAM" id="Phobius"/>
    </source>
</evidence>
<feature type="transmembrane region" description="Helical" evidence="7">
    <location>
        <begin position="259"/>
        <end position="281"/>
    </location>
</feature>
<dbReference type="GO" id="GO:0009055">
    <property type="term" value="F:electron transfer activity"/>
    <property type="evidence" value="ECO:0007669"/>
    <property type="project" value="TreeGrafter"/>
</dbReference>
<dbReference type="GO" id="GO:0005886">
    <property type="term" value="C:plasma membrane"/>
    <property type="evidence" value="ECO:0007669"/>
    <property type="project" value="UniProtKB-SubCell"/>
</dbReference>